<evidence type="ECO:0000256" key="1">
    <source>
        <dbReference type="SAM" id="Phobius"/>
    </source>
</evidence>
<keyword evidence="1" id="KW-0812">Transmembrane</keyword>
<evidence type="ECO:0000313" key="2">
    <source>
        <dbReference type="EMBL" id="JAH79143.1"/>
    </source>
</evidence>
<protein>
    <submittedName>
        <fullName evidence="2">Uncharacterized protein</fullName>
    </submittedName>
</protein>
<accession>A0A0E9VPG0</accession>
<feature type="transmembrane region" description="Helical" evidence="1">
    <location>
        <begin position="6"/>
        <end position="24"/>
    </location>
</feature>
<keyword evidence="1" id="KW-0472">Membrane</keyword>
<name>A0A0E9VPG0_ANGAN</name>
<reference evidence="2" key="1">
    <citation type="submission" date="2014-11" db="EMBL/GenBank/DDBJ databases">
        <authorList>
            <person name="Amaro Gonzalez C."/>
        </authorList>
    </citation>
    <scope>NUCLEOTIDE SEQUENCE</scope>
</reference>
<keyword evidence="1" id="KW-1133">Transmembrane helix</keyword>
<dbReference type="EMBL" id="GBXM01029434">
    <property type="protein sequence ID" value="JAH79143.1"/>
    <property type="molecule type" value="Transcribed_RNA"/>
</dbReference>
<organism evidence="2">
    <name type="scientific">Anguilla anguilla</name>
    <name type="common">European freshwater eel</name>
    <name type="synonym">Muraena anguilla</name>
    <dbReference type="NCBI Taxonomy" id="7936"/>
    <lineage>
        <taxon>Eukaryota</taxon>
        <taxon>Metazoa</taxon>
        <taxon>Chordata</taxon>
        <taxon>Craniata</taxon>
        <taxon>Vertebrata</taxon>
        <taxon>Euteleostomi</taxon>
        <taxon>Actinopterygii</taxon>
        <taxon>Neopterygii</taxon>
        <taxon>Teleostei</taxon>
        <taxon>Anguilliformes</taxon>
        <taxon>Anguillidae</taxon>
        <taxon>Anguilla</taxon>
    </lineage>
</organism>
<proteinExistence type="predicted"/>
<sequence>MDFLPFSASGAFSFPSVLVLFLLLHPLLHYLFFTLTVLQQGISAVLSLYL</sequence>
<dbReference type="AlphaFoldDB" id="A0A0E9VPG0"/>
<reference evidence="2" key="2">
    <citation type="journal article" date="2015" name="Fish Shellfish Immunol.">
        <title>Early steps in the European eel (Anguilla anguilla)-Vibrio vulnificus interaction in the gills: Role of the RtxA13 toxin.</title>
        <authorList>
            <person name="Callol A."/>
            <person name="Pajuelo D."/>
            <person name="Ebbesson L."/>
            <person name="Teles M."/>
            <person name="MacKenzie S."/>
            <person name="Amaro C."/>
        </authorList>
    </citation>
    <scope>NUCLEOTIDE SEQUENCE</scope>
</reference>